<dbReference type="GO" id="GO:0000278">
    <property type="term" value="P:mitotic cell cycle"/>
    <property type="evidence" value="ECO:0007669"/>
    <property type="project" value="TreeGrafter"/>
</dbReference>
<dbReference type="InterPro" id="IPR028255">
    <property type="entry name" value="CENP-T"/>
</dbReference>
<feature type="region of interest" description="Disordered" evidence="6">
    <location>
        <begin position="422"/>
        <end position="443"/>
    </location>
</feature>
<evidence type="ECO:0000313" key="8">
    <source>
        <dbReference type="EMBL" id="KAJ1970133.1"/>
    </source>
</evidence>
<evidence type="ECO:0000256" key="5">
    <source>
        <dbReference type="ARBA" id="ARBA00023242"/>
    </source>
</evidence>
<evidence type="ECO:0000256" key="4">
    <source>
        <dbReference type="ARBA" id="ARBA00022454"/>
    </source>
</evidence>
<dbReference type="EMBL" id="JANBPY010000005">
    <property type="protein sequence ID" value="KAJ1970133.1"/>
    <property type="molecule type" value="Genomic_DNA"/>
</dbReference>
<keyword evidence="5" id="KW-0539">Nucleus</keyword>
<dbReference type="Pfam" id="PF15511">
    <property type="entry name" value="CENP-T_C"/>
    <property type="match status" value="1"/>
</dbReference>
<dbReference type="SUPFAM" id="SSF47113">
    <property type="entry name" value="Histone-fold"/>
    <property type="match status" value="1"/>
</dbReference>
<feature type="compositionally biased region" description="Low complexity" evidence="6">
    <location>
        <begin position="422"/>
        <end position="434"/>
    </location>
</feature>
<proteinExistence type="inferred from homology"/>
<dbReference type="GO" id="GO:0007059">
    <property type="term" value="P:chromosome segregation"/>
    <property type="evidence" value="ECO:0007669"/>
    <property type="project" value="TreeGrafter"/>
</dbReference>
<evidence type="ECO:0000256" key="1">
    <source>
        <dbReference type="ARBA" id="ARBA00004123"/>
    </source>
</evidence>
<evidence type="ECO:0000256" key="3">
    <source>
        <dbReference type="ARBA" id="ARBA00010137"/>
    </source>
</evidence>
<sequence length="879" mass="95581">MADARSLEPQSAIKRRRKTVNASPNTIAQALAFGPTSIRRPGPPKTDQSLHTPLLTRLRQATTPRRHRPELSGKGDLTVEVGERLTRSGRRTPRAVTPAEHRSGRRKRKGSSENTPVSMGLWSDEELKSLFPESDTQTIRKSIAALETWLPLVRTDQTPYNLLKVLSNINAAHGEKEGGKGESEPVAELSTHTATTPGPLATGGGNIPRTPHTARKITDANLKTLIRSTTRPSAMRTPANRVVTPFAEQTLRTGGPVASSHRRAGVRSRRTLYNLEPTPGDNRGAGSLRLNAIQTPQEMLRLLSRLPSSVSRTPAPRNQYSVANPTPLAKAAVQEPPGEVPSELNMLLAYVNQFITQPSADEGAQLSNDEGTPVHVEQQRRAKHGPRYSEYEVEYPPELKSSLLSSESSGGDGEGALALARKATAETPTTSASSNPLLPLTLPDEARADNSMDQDMEDASFASESVYQLSAYPSVKGTPTNDPLNISELDTPQTQTLLTVTPSLAYTPSTTATPPSIPSIEEHTSAFTSAMPQPSVVDYKKEDTRFQWVFDPKTPYTDLVQPFSPVEMSPTEGDDASFLLELSQGASGVYQASSPLPALPVDETMVGHIDKELHLSPSMVESVDGVPALSMEQLDTVVDFGEEDHHVEFNPGPSQDLSMNSPGYNDLPQVTMPDIDRELLTDGLFTPRQSPDMSPAKVDGGDPMDYSVPYPQTSLKPPLPPSSRIQEYPLGTAAHLLRRGLIHARPLRLSSSAPQHKSRHGTLVPSFSPRLLKDLFKAQQKTSRQKGVSKDVLATLDTITHRFFEQVSGDLAAFADHAGRKVIDQNDVLCLMRRQRQFSQRANLTGLALKHLPRELVNHVVTSSTAAGNTPLSSPNEHS</sequence>
<feature type="region of interest" description="Disordered" evidence="6">
    <location>
        <begin position="362"/>
        <end position="392"/>
    </location>
</feature>
<feature type="region of interest" description="Disordered" evidence="6">
    <location>
        <begin position="174"/>
        <end position="212"/>
    </location>
</feature>
<protein>
    <recommendedName>
        <fullName evidence="7">CENP-T/Histone H4 histone fold domain-containing protein</fullName>
    </recommendedName>
</protein>
<dbReference type="OrthoDB" id="10071681at2759"/>
<gene>
    <name evidence="8" type="ORF">IWQ62_000173</name>
</gene>
<dbReference type="PANTHER" id="PTHR46904:SF1">
    <property type="entry name" value="CENTROMERE PROTEIN T"/>
    <property type="match status" value="1"/>
</dbReference>
<feature type="region of interest" description="Disordered" evidence="6">
    <location>
        <begin position="684"/>
        <end position="704"/>
    </location>
</feature>
<evidence type="ECO:0000256" key="6">
    <source>
        <dbReference type="SAM" id="MobiDB-lite"/>
    </source>
</evidence>
<dbReference type="GO" id="GO:0051382">
    <property type="term" value="P:kinetochore assembly"/>
    <property type="evidence" value="ECO:0007669"/>
    <property type="project" value="InterPro"/>
</dbReference>
<feature type="domain" description="CENP-T/Histone H4 histone fold" evidence="7">
    <location>
        <begin position="764"/>
        <end position="862"/>
    </location>
</feature>
<evidence type="ECO:0000313" key="9">
    <source>
        <dbReference type="Proteomes" id="UP001150925"/>
    </source>
</evidence>
<dbReference type="GO" id="GO:0000776">
    <property type="term" value="C:kinetochore"/>
    <property type="evidence" value="ECO:0007669"/>
    <property type="project" value="InterPro"/>
</dbReference>
<reference evidence="8" key="1">
    <citation type="submission" date="2022-07" db="EMBL/GenBank/DDBJ databases">
        <title>Phylogenomic reconstructions and comparative analyses of Kickxellomycotina fungi.</title>
        <authorList>
            <person name="Reynolds N.K."/>
            <person name="Stajich J.E."/>
            <person name="Barry K."/>
            <person name="Grigoriev I.V."/>
            <person name="Crous P."/>
            <person name="Smith M.E."/>
        </authorList>
    </citation>
    <scope>NUCLEOTIDE SEQUENCE</scope>
    <source>
        <strain evidence="8">RSA 1196</strain>
    </source>
</reference>
<accession>A0A9W8E9Y9</accession>
<keyword evidence="9" id="KW-1185">Reference proteome</keyword>
<comment type="subcellular location">
    <subcellularLocation>
        <location evidence="2">Chromosome</location>
    </subcellularLocation>
    <subcellularLocation>
        <location evidence="1">Nucleus</location>
    </subcellularLocation>
</comment>
<feature type="compositionally biased region" description="Basic and acidic residues" evidence="6">
    <location>
        <begin position="174"/>
        <end position="183"/>
    </location>
</feature>
<dbReference type="Gene3D" id="1.10.20.10">
    <property type="entry name" value="Histone, subunit A"/>
    <property type="match status" value="1"/>
</dbReference>
<comment type="similarity">
    <text evidence="3">Belongs to the CENP-T/CNN1 family.</text>
</comment>
<keyword evidence="4" id="KW-0158">Chromosome</keyword>
<dbReference type="GO" id="GO:0046982">
    <property type="term" value="F:protein heterodimerization activity"/>
    <property type="evidence" value="ECO:0007669"/>
    <property type="project" value="InterPro"/>
</dbReference>
<dbReference type="AlphaFoldDB" id="A0A9W8E9Y9"/>
<dbReference type="GO" id="GO:0005634">
    <property type="term" value="C:nucleus"/>
    <property type="evidence" value="ECO:0007669"/>
    <property type="project" value="UniProtKB-SubCell"/>
</dbReference>
<dbReference type="Proteomes" id="UP001150925">
    <property type="component" value="Unassembled WGS sequence"/>
</dbReference>
<comment type="caution">
    <text evidence="8">The sequence shown here is derived from an EMBL/GenBank/DDBJ whole genome shotgun (WGS) entry which is preliminary data.</text>
</comment>
<feature type="region of interest" description="Disordered" evidence="6">
    <location>
        <begin position="1"/>
        <end position="119"/>
    </location>
</feature>
<evidence type="ECO:0000259" key="7">
    <source>
        <dbReference type="Pfam" id="PF15511"/>
    </source>
</evidence>
<name>A0A9W8E9Y9_9FUNG</name>
<dbReference type="InterPro" id="IPR035425">
    <property type="entry name" value="CENP-T/H4_C"/>
</dbReference>
<dbReference type="GO" id="GO:0003677">
    <property type="term" value="F:DNA binding"/>
    <property type="evidence" value="ECO:0007669"/>
    <property type="project" value="InterPro"/>
</dbReference>
<dbReference type="CDD" id="cd22920">
    <property type="entry name" value="HFD_CENP-T"/>
    <property type="match status" value="1"/>
</dbReference>
<dbReference type="InterPro" id="IPR009072">
    <property type="entry name" value="Histone-fold"/>
</dbReference>
<evidence type="ECO:0000256" key="2">
    <source>
        <dbReference type="ARBA" id="ARBA00004286"/>
    </source>
</evidence>
<organism evidence="8 9">
    <name type="scientific">Dispira parvispora</name>
    <dbReference type="NCBI Taxonomy" id="1520584"/>
    <lineage>
        <taxon>Eukaryota</taxon>
        <taxon>Fungi</taxon>
        <taxon>Fungi incertae sedis</taxon>
        <taxon>Zoopagomycota</taxon>
        <taxon>Kickxellomycotina</taxon>
        <taxon>Dimargaritomycetes</taxon>
        <taxon>Dimargaritales</taxon>
        <taxon>Dimargaritaceae</taxon>
        <taxon>Dispira</taxon>
    </lineage>
</organism>
<dbReference type="PANTHER" id="PTHR46904">
    <property type="entry name" value="CENTROMERE PROTEIN T"/>
    <property type="match status" value="1"/>
</dbReference>